<evidence type="ECO:0000313" key="1">
    <source>
        <dbReference type="EMBL" id="MBT0773962.1"/>
    </source>
</evidence>
<organism evidence="1 2">
    <name type="scientific">Kineosporia corallincola</name>
    <dbReference type="NCBI Taxonomy" id="2835133"/>
    <lineage>
        <taxon>Bacteria</taxon>
        <taxon>Bacillati</taxon>
        <taxon>Actinomycetota</taxon>
        <taxon>Actinomycetes</taxon>
        <taxon>Kineosporiales</taxon>
        <taxon>Kineosporiaceae</taxon>
        <taxon>Kineosporia</taxon>
    </lineage>
</organism>
<proteinExistence type="predicted"/>
<sequence length="91" mass="9756">MTPGPHDHRAQLLELVDAAQRVAGVIAARDRGDKADAAQLLGTLQADGMLGQGALLLADMLFQLHRERTGDDVQTTLRQLCLQLEASVRAA</sequence>
<name>A0ABS5TT24_9ACTN</name>
<dbReference type="EMBL" id="JAHBAY010000022">
    <property type="protein sequence ID" value="MBT0773962.1"/>
    <property type="molecule type" value="Genomic_DNA"/>
</dbReference>
<accession>A0ABS5TT24</accession>
<dbReference type="Proteomes" id="UP001197247">
    <property type="component" value="Unassembled WGS sequence"/>
</dbReference>
<dbReference type="RefSeq" id="WP_214160501.1">
    <property type="nucleotide sequence ID" value="NZ_JAHBAY010000022.1"/>
</dbReference>
<gene>
    <name evidence="1" type="ORF">KIH74_33770</name>
</gene>
<protein>
    <submittedName>
        <fullName evidence="1">Uncharacterized protein</fullName>
    </submittedName>
</protein>
<evidence type="ECO:0000313" key="2">
    <source>
        <dbReference type="Proteomes" id="UP001197247"/>
    </source>
</evidence>
<reference evidence="1 2" key="1">
    <citation type="submission" date="2021-05" db="EMBL/GenBank/DDBJ databases">
        <title>Kineosporia and Streptomyces sp. nov. two new marine actinobacteria isolated from Coral.</title>
        <authorList>
            <person name="Buangrab K."/>
            <person name="Sutthacheep M."/>
            <person name="Yeemin T."/>
            <person name="Harunari E."/>
            <person name="Igarashi Y."/>
            <person name="Kanchanasin P."/>
            <person name="Tanasupawat S."/>
            <person name="Phongsopitanun W."/>
        </authorList>
    </citation>
    <scope>NUCLEOTIDE SEQUENCE [LARGE SCALE GENOMIC DNA]</scope>
    <source>
        <strain evidence="1 2">J2-2</strain>
    </source>
</reference>
<keyword evidence="2" id="KW-1185">Reference proteome</keyword>
<comment type="caution">
    <text evidence="1">The sequence shown here is derived from an EMBL/GenBank/DDBJ whole genome shotgun (WGS) entry which is preliminary data.</text>
</comment>